<feature type="region of interest" description="Disordered" evidence="1">
    <location>
        <begin position="419"/>
        <end position="442"/>
    </location>
</feature>
<feature type="compositionally biased region" description="Basic and acidic residues" evidence="1">
    <location>
        <begin position="1414"/>
        <end position="1425"/>
    </location>
</feature>
<feature type="domain" description="RAVE complex protein Rav1 C-terminal" evidence="2">
    <location>
        <begin position="1558"/>
        <end position="1855"/>
    </location>
</feature>
<evidence type="ECO:0000313" key="3">
    <source>
        <dbReference type="EMBL" id="EYB84441.1"/>
    </source>
</evidence>
<dbReference type="InterPro" id="IPR052208">
    <property type="entry name" value="DmX-like/RAVE_component"/>
</dbReference>
<evidence type="ECO:0000259" key="2">
    <source>
        <dbReference type="Pfam" id="PF12234"/>
    </source>
</evidence>
<proteinExistence type="predicted"/>
<comment type="caution">
    <text evidence="3">The sequence shown here is derived from an EMBL/GenBank/DDBJ whole genome shotgun (WGS) entry which is preliminary data.</text>
</comment>
<sequence length="2748" mass="306934">MNTPHQVITGALNRGENVYATGSVEGATFIVCAVGSDVVILGADFSRVQIIPGCSHHSEQLVTSVSCCQDSGKIAATYGNIIRVFEPTNVAAERGKPYFNYQWVETQCFTVKEQVNAVLWNMDGLRMTVVIGDELFLYQHRSLSCMTRSGSSVPVMFCIAEDEQSQDACNWDIVWSVQLAQRPKYIKFSTDGTFLAVAGENDYLVKIFYQESSENDTREQLSFGFVTLHHPAPVRGLEWRRTGRYMPRKCIQAVLMTWCEDNTSRIWKETPPPELAMIDLSGDGGEPSWEKNRPRKFFGKHFRVKKTRNKIINKLKGIVPEKKRRGEEPPHALGLRAQIGKSPSFSDLQAMHHAYTNIQFHLAATINAETDCMLVPSMENGGVLQKPLCVHWLNNKELVFSIGAEKLLAEALISESDPSRRSANVSPCENTENEHSPSSPNFQLERGECTANAFGSVCSDTPSSKDILDVKLEILLRQWTRSNDILFTVHPVDGSLLTWTVEWLDDLHRQPIVSFTSRFPSAFPITDASSLHPTLNTFNPHEPMYVDVLRRDEGRDGDAESPLNDRMLERRISNTIHVLTNHENGSLNLWHMVVDENSNFTIILNITHMSRMCGHRFQINQVVAHPVLPLLLTTSKFRTSEPFENAEKRALSEVILWKISPVGPLCKSGGVKELARVASPFLAGFDCLGWIPVILPSCTLGTVCNSPSSCFIASDGRNLVIYQAVVDARGLLAEIYNSTRQSESYHEEMAATPTVQKPNVGLLQQFNVVSTQSTAKPGCVLEVGKIVDAVSSQSQLILLHIFPERLVIEDADTVREDGQSRMGSVVDRSKAVVFNDRYFVVMVERGPQYESFITYSLVISSHYPQPIPHFDPDTPQDENGYSLPSFAHSVAKLSFTSEKVCEQRVPLPSDVHVISAVPAAGHLPSSSLYPACQAPYVLVTSSDDDVVRFWRCVNADPESSFKYEWREWNMISDNRPSELELEGTILSVSAAHSGRFACAYDPKAGCMEETHNIADVEIGVFECESSGGVEWMREDTFNLKNIRIPNMSSFACLPSPLQGSITDLSTSPRTDSLPFRMRSSFRGVGNAPSEDLKRLSGKISTTRNPFQNSTIKDMVRLDWVSTEDGSHILTAGVAANIYMYTQVSLDPAQQNVALMKESETIMRRPSLRKASSLVAQSHPHSRLTRWVCTRVLELHSADGLPPVPTTLGWARDGLLIVGMQSEMRVYNQWNLQQRSNEDLMTRRETNPQILTLAISQSHSTLDQLQRKKDMPTSKSRLFLDLMNKTFSTKEANSSMVLDALSGEGLFEAARLTSPILPQYHPKQLIVLLNAGKTKRVKAILLHVLTALKQRQVSMHNPLSRAASMRRMSTVDGMEDGTSEGCATRSINFDEDSPDYYEIDDIAPLPLHALVTADTDRTTESGEKAEAFGGNDAPKYDSLFSSDKLDESDLDEMLRDNDSSGRSRTASASSDHGPDDVVHVVFTARHNRLLTELLTHTHLPGLSSVDQMHLLAIADTLSHFSTDVMDKLTQANAAMQPAVPSVLGDATAGGYATAASGIETVDECGLRYLMAMKQHEYLLVCLPMKQRVELKKIGLASSDIIWAQHSETETELLNAVPGLQKSNPTWEELRSLGVAWWLKNTASLKICVEKLAKAAFQQNQDPMDSSLYYLSLRKKNVLTHLFKTVRNQQMADFFMQDFNTEHWRKVAAKNAFVLMSKQRFQHAAAFFLLSGSLKDAIQTILCKCHDLQLAMVVLRLYESDFDAQQKMLKEMLCREVLGQSPDEFEQMRGNVEDDSTLSPDASRDPFIRSMTYWLLKDYSRAAHTLVQEAHRDRASLRTRLSDIFNFYSFLRKHPLVVRQRLTDAGAQVGSTEQFLAVGKQHETLVTPSERRLYFRTAAEHMAHGCPMLALDVLSRLPKNISMVKDGSLKTLLGVKSSTSPVANSVDDVDWSKPTNVMTNEDLSLNWSDDDEDLDEYGDKIVNKATTNGAASLQVPVVVAETEPSKEDTAGTPDVIAQHLKFVASLRILTEELSTLASGFEVDGGQLRFQLLIWLEKEVEVLKDLCDYRSNSDNVNEDNDDDLELDLHAESSNALHEAIRNDRADIMMKLKFAARRRRWLIANQKLLRSFTSYCALHSAQNHRLTSALMELLLLLLDVQKDTGVQHLSEPVLDANSFPLLLASVSSAKMFVSSPLSFIKNQCYDLLSTIADLTSVPDIDNHVQKAYMLYNLSQGLSSSLYQSLCDLEHFPAMAALDVKPGALTRRTRTYTLNDGVKVTTPPSRWPGVDNLVALLSREKDDEAPHLRQLLAECFVAITMSLFCFALAVYDSRWLYRLAAHQMDAVQFSLIFGGGGEKKLKAMPPVRPPRPSAPRTKKTADAPPANCDAQSLRSKLHSKVFGAENTPSGASSNRSSPVLEQTVTKWVPPQKNIVQYLADKPPADTVEELGVDFDSDVDSEGSTTSDLDDDRCENANPTSYAWQLLRLALVEQQIYRIRQFLMLAGFDPNDVPGLAPRVEAVLRLLDGWSLQLRHCLQSYRGGCPIDLLPNMALDLTESHLNVTSKKYAVITERKNTPFESEDPRAGPLQRLWAYMVHQEHLQPLFIRHIFAVQGQQEQPVERNDTLAGIENQPLPDAFKIIQKDNEPIVAFACNQEKPGWIVVSTGRELQEMDISGIFEESNSASSWLYNRTELDVNLLTTRRDPLKESDDYQLFTEGATQQSHGSKTATMVRNISCLHVESVLAFNYGLFS</sequence>
<feature type="compositionally biased region" description="Polar residues" evidence="1">
    <location>
        <begin position="421"/>
        <end position="442"/>
    </location>
</feature>
<gene>
    <name evidence="3" type="primary">Acey_s0316.g2288</name>
    <name evidence="3" type="synonym">Acey-rbc-1</name>
    <name evidence="3" type="ORF">Y032_0316g2288</name>
</gene>
<dbReference type="InterPro" id="IPR036322">
    <property type="entry name" value="WD40_repeat_dom_sf"/>
</dbReference>
<dbReference type="EMBL" id="JARK01001652">
    <property type="protein sequence ID" value="EYB84441.1"/>
    <property type="molecule type" value="Genomic_DNA"/>
</dbReference>
<reference evidence="4" key="1">
    <citation type="journal article" date="2015" name="Nat. Genet.">
        <title>The genome and transcriptome of the zoonotic hookworm Ancylostoma ceylanicum identify infection-specific gene families.</title>
        <authorList>
            <person name="Schwarz E.M."/>
            <person name="Hu Y."/>
            <person name="Antoshechkin I."/>
            <person name="Miller M.M."/>
            <person name="Sternberg P.W."/>
            <person name="Aroian R.V."/>
        </authorList>
    </citation>
    <scope>NUCLEOTIDE SEQUENCE</scope>
    <source>
        <strain evidence="4">HY135</strain>
    </source>
</reference>
<dbReference type="GO" id="GO:0007035">
    <property type="term" value="P:vacuolar acidification"/>
    <property type="evidence" value="ECO:0007669"/>
    <property type="project" value="TreeGrafter"/>
</dbReference>
<accession>A0A016S1Q5</accession>
<keyword evidence="4" id="KW-1185">Reference proteome</keyword>
<dbReference type="PANTHER" id="PTHR13950">
    <property type="entry name" value="RABCONNECTIN-RELATED"/>
    <property type="match status" value="1"/>
</dbReference>
<dbReference type="InterPro" id="IPR015943">
    <property type="entry name" value="WD40/YVTN_repeat-like_dom_sf"/>
</dbReference>
<evidence type="ECO:0000313" key="4">
    <source>
        <dbReference type="Proteomes" id="UP000024635"/>
    </source>
</evidence>
<feature type="compositionally biased region" description="Basic and acidic residues" evidence="1">
    <location>
        <begin position="1442"/>
        <end position="1460"/>
    </location>
</feature>
<protein>
    <recommendedName>
        <fullName evidence="2">RAVE complex protein Rav1 C-terminal domain-containing protein</fullName>
    </recommendedName>
</protein>
<feature type="region of interest" description="Disordered" evidence="1">
    <location>
        <begin position="2355"/>
        <end position="2385"/>
    </location>
</feature>
<dbReference type="OrthoDB" id="342131at2759"/>
<dbReference type="Pfam" id="PF12234">
    <property type="entry name" value="Rav1p_C"/>
    <property type="match status" value="1"/>
</dbReference>
<dbReference type="PANTHER" id="PTHR13950:SF9">
    <property type="entry name" value="RABCONNECTIN-3A"/>
    <property type="match status" value="1"/>
</dbReference>
<dbReference type="SUPFAM" id="SSF50978">
    <property type="entry name" value="WD40 repeat-like"/>
    <property type="match status" value="1"/>
</dbReference>
<dbReference type="Proteomes" id="UP000024635">
    <property type="component" value="Unassembled WGS sequence"/>
</dbReference>
<evidence type="ECO:0000256" key="1">
    <source>
        <dbReference type="SAM" id="MobiDB-lite"/>
    </source>
</evidence>
<organism evidence="3 4">
    <name type="scientific">Ancylostoma ceylanicum</name>
    <dbReference type="NCBI Taxonomy" id="53326"/>
    <lineage>
        <taxon>Eukaryota</taxon>
        <taxon>Metazoa</taxon>
        <taxon>Ecdysozoa</taxon>
        <taxon>Nematoda</taxon>
        <taxon>Chromadorea</taxon>
        <taxon>Rhabditida</taxon>
        <taxon>Rhabditina</taxon>
        <taxon>Rhabditomorpha</taxon>
        <taxon>Strongyloidea</taxon>
        <taxon>Ancylostomatidae</taxon>
        <taxon>Ancylostomatinae</taxon>
        <taxon>Ancylostoma</taxon>
    </lineage>
</organism>
<dbReference type="GO" id="GO:0043291">
    <property type="term" value="C:RAVE complex"/>
    <property type="evidence" value="ECO:0007669"/>
    <property type="project" value="TreeGrafter"/>
</dbReference>
<dbReference type="STRING" id="53326.A0A016S1Q5"/>
<dbReference type="Gene3D" id="2.130.10.10">
    <property type="entry name" value="YVTN repeat-like/Quinoprotein amine dehydrogenase"/>
    <property type="match status" value="1"/>
</dbReference>
<feature type="region of interest" description="Disordered" evidence="1">
    <location>
        <begin position="1414"/>
        <end position="1472"/>
    </location>
</feature>
<name>A0A016S1Q5_9BILA</name>
<dbReference type="InterPro" id="IPR022033">
    <property type="entry name" value="Rav1p_C"/>
</dbReference>